<protein>
    <submittedName>
        <fullName evidence="5">XRE family transcriptional regulator</fullName>
    </submittedName>
</protein>
<dbReference type="SMART" id="SM00342">
    <property type="entry name" value="HTH_ARAC"/>
    <property type="match status" value="1"/>
</dbReference>
<dbReference type="InterPro" id="IPR018060">
    <property type="entry name" value="HTH_AraC"/>
</dbReference>
<gene>
    <name evidence="5" type="ORF">VFDL14_20910</name>
</gene>
<dbReference type="InterPro" id="IPR009057">
    <property type="entry name" value="Homeodomain-like_sf"/>
</dbReference>
<dbReference type="Proteomes" id="UP000027219">
    <property type="component" value="Unassembled WGS sequence"/>
</dbReference>
<dbReference type="PROSITE" id="PS00041">
    <property type="entry name" value="HTH_ARAC_FAMILY_1"/>
    <property type="match status" value="1"/>
</dbReference>
<dbReference type="PRINTS" id="PR00032">
    <property type="entry name" value="HTHARAC"/>
</dbReference>
<dbReference type="PROSITE" id="PS01124">
    <property type="entry name" value="HTH_ARAC_FAMILY_2"/>
    <property type="match status" value="1"/>
</dbReference>
<dbReference type="SUPFAM" id="SSF46689">
    <property type="entry name" value="Homeodomain-like"/>
    <property type="match status" value="2"/>
</dbReference>
<dbReference type="PANTHER" id="PTHR43436:SF2">
    <property type="entry name" value="ARAC_XYLS FAMILY TRANSCRIPTIONAL REGULATOR"/>
    <property type="match status" value="1"/>
</dbReference>
<keyword evidence="6" id="KW-1185">Reference proteome</keyword>
<organism evidence="5 6">
    <name type="scientific">Vibrio fortis</name>
    <dbReference type="NCBI Taxonomy" id="212667"/>
    <lineage>
        <taxon>Bacteria</taxon>
        <taxon>Pseudomonadati</taxon>
        <taxon>Pseudomonadota</taxon>
        <taxon>Gammaproteobacteria</taxon>
        <taxon>Vibrionales</taxon>
        <taxon>Vibrionaceae</taxon>
        <taxon>Vibrio</taxon>
    </lineage>
</organism>
<evidence type="ECO:0000313" key="6">
    <source>
        <dbReference type="Proteomes" id="UP000027219"/>
    </source>
</evidence>
<dbReference type="PANTHER" id="PTHR43436">
    <property type="entry name" value="ARAC-FAMILY TRANSCRIPTIONAL REGULATOR"/>
    <property type="match status" value="1"/>
</dbReference>
<evidence type="ECO:0000259" key="4">
    <source>
        <dbReference type="PROSITE" id="PS01124"/>
    </source>
</evidence>
<comment type="caution">
    <text evidence="5">The sequence shown here is derived from an EMBL/GenBank/DDBJ whole genome shotgun (WGS) entry which is preliminary data.</text>
</comment>
<dbReference type="GO" id="GO:0003700">
    <property type="term" value="F:DNA-binding transcription factor activity"/>
    <property type="evidence" value="ECO:0007669"/>
    <property type="project" value="InterPro"/>
</dbReference>
<evidence type="ECO:0000256" key="3">
    <source>
        <dbReference type="ARBA" id="ARBA00023163"/>
    </source>
</evidence>
<dbReference type="RefSeq" id="WP_032552710.1">
    <property type="nucleotide sequence ID" value="NZ_JBEEAX010000004.1"/>
</dbReference>
<dbReference type="InterPro" id="IPR018062">
    <property type="entry name" value="HTH_AraC-typ_CS"/>
</dbReference>
<dbReference type="AlphaFoldDB" id="A0A066UT96"/>
<dbReference type="InterPro" id="IPR009594">
    <property type="entry name" value="Tscrpt_reg_HTH_AraC_N"/>
</dbReference>
<dbReference type="Pfam" id="PF12833">
    <property type="entry name" value="HTH_18"/>
    <property type="match status" value="1"/>
</dbReference>
<dbReference type="Pfam" id="PF06719">
    <property type="entry name" value="AraC_N"/>
    <property type="match status" value="1"/>
</dbReference>
<name>A0A066UT96_9VIBR</name>
<reference evidence="5 6" key="1">
    <citation type="submission" date="2014-02" db="EMBL/GenBank/DDBJ databases">
        <title>Vibrio fortis Dalian14 Genome Sequencing.</title>
        <authorList>
            <person name="Wang Y."/>
            <person name="Song L."/>
            <person name="Liu G."/>
            <person name="Ding J."/>
        </authorList>
    </citation>
    <scope>NUCLEOTIDE SEQUENCE [LARGE SCALE GENOMIC DNA]</scope>
    <source>
        <strain evidence="5 6">Dalian14</strain>
    </source>
</reference>
<dbReference type="EMBL" id="JFFR01000027">
    <property type="protein sequence ID" value="KDN27354.1"/>
    <property type="molecule type" value="Genomic_DNA"/>
</dbReference>
<sequence length="294" mass="33161">MKTLAQLLQSYVEHKGWDDLEGIRETGIDGVWLYRSSRGNHRQPFTYQSGIIMLGQGKKNIYIGDRPVTYAAGDYLVVGVPMPLECEALPVDDEPLLGLSINIDSQRLHSLVKKLEDQGFLESYCNKHKQNASGLESTPMEEAMLESFKRLVKMLHCDIEANILGDSIVTEIVYRALTGSEGRVLFDLAHHDGHYARVAKALSKVHEEYDQTITVQSLAEEANMSVSAFHSAFRSVTFESPLQYLKKVRLNKAKELIQLEGLRISDAARRVGYSSPSQFSREFKRHFNTTPRAV</sequence>
<accession>A0A066UT96</accession>
<evidence type="ECO:0000313" key="5">
    <source>
        <dbReference type="EMBL" id="KDN27354.1"/>
    </source>
</evidence>
<dbReference type="OrthoDB" id="34150at2"/>
<feature type="domain" description="HTH araC/xylS-type" evidence="4">
    <location>
        <begin position="199"/>
        <end position="294"/>
    </location>
</feature>
<evidence type="ECO:0000256" key="1">
    <source>
        <dbReference type="ARBA" id="ARBA00023015"/>
    </source>
</evidence>
<evidence type="ECO:0000256" key="2">
    <source>
        <dbReference type="ARBA" id="ARBA00023125"/>
    </source>
</evidence>
<dbReference type="GO" id="GO:0043565">
    <property type="term" value="F:sequence-specific DNA binding"/>
    <property type="evidence" value="ECO:0007669"/>
    <property type="project" value="InterPro"/>
</dbReference>
<proteinExistence type="predicted"/>
<keyword evidence="2" id="KW-0238">DNA-binding</keyword>
<keyword evidence="3" id="KW-0804">Transcription</keyword>
<keyword evidence="1" id="KW-0805">Transcription regulation</keyword>
<dbReference type="InterPro" id="IPR020449">
    <property type="entry name" value="Tscrpt_reg_AraC-type_HTH"/>
</dbReference>
<dbReference type="Gene3D" id="1.10.10.60">
    <property type="entry name" value="Homeodomain-like"/>
    <property type="match status" value="2"/>
</dbReference>
<dbReference type="STRING" id="212667.VFDL14_20910"/>